<dbReference type="EMBL" id="WMBE01000001">
    <property type="protein sequence ID" value="MDG0866121.1"/>
    <property type="molecule type" value="Genomic_DNA"/>
</dbReference>
<dbReference type="InterPro" id="IPR017438">
    <property type="entry name" value="ATP-NAD_kinase_N"/>
</dbReference>
<reference evidence="8" key="2">
    <citation type="journal article" date="2023" name="Nat. Commun.">
        <title>Cultivation of marine bacteria of the SAR202 clade.</title>
        <authorList>
            <person name="Lim Y."/>
            <person name="Seo J.H."/>
            <person name="Giovannoni S.J."/>
            <person name="Kang I."/>
            <person name="Cho J.C."/>
        </authorList>
    </citation>
    <scope>NUCLEOTIDE SEQUENCE</scope>
    <source>
        <strain evidence="8">JH1073</strain>
    </source>
</reference>
<dbReference type="GO" id="GO:0003951">
    <property type="term" value="F:NAD+ kinase activity"/>
    <property type="evidence" value="ECO:0007669"/>
    <property type="project" value="UniProtKB-UniRule"/>
</dbReference>
<dbReference type="RefSeq" id="WP_342822565.1">
    <property type="nucleotide sequence ID" value="NZ_CP046146.1"/>
</dbReference>
<keyword evidence="4 6" id="KW-0520">NAD</keyword>
<gene>
    <name evidence="6" type="primary">nadK</name>
    <name evidence="7" type="ORF">GKO46_03435</name>
    <name evidence="8" type="ORF">GKO48_05825</name>
</gene>
<name>A0AAJ6CUV5_9CHLR</name>
<keyword evidence="3 6" id="KW-0521">NADP</keyword>
<feature type="binding site" evidence="6">
    <location>
        <begin position="136"/>
        <end position="137"/>
    </location>
    <ligand>
        <name>NAD(+)</name>
        <dbReference type="ChEBI" id="CHEBI:57540"/>
    </ligand>
</feature>
<dbReference type="GO" id="GO:0005524">
    <property type="term" value="F:ATP binding"/>
    <property type="evidence" value="ECO:0007669"/>
    <property type="project" value="UniProtKB-KW"/>
</dbReference>
<feature type="binding site" evidence="6">
    <location>
        <position position="201"/>
    </location>
    <ligand>
        <name>NAD(+)</name>
        <dbReference type="ChEBI" id="CHEBI:57540"/>
    </ligand>
</feature>
<dbReference type="EMBL" id="CP046147">
    <property type="protein sequence ID" value="WFG39155.1"/>
    <property type="molecule type" value="Genomic_DNA"/>
</dbReference>
<evidence type="ECO:0000256" key="5">
    <source>
        <dbReference type="ARBA" id="ARBA00047925"/>
    </source>
</evidence>
<feature type="binding site" evidence="6">
    <location>
        <position position="147"/>
    </location>
    <ligand>
        <name>NAD(+)</name>
        <dbReference type="ChEBI" id="CHEBI:57540"/>
    </ligand>
</feature>
<dbReference type="Gene3D" id="3.40.50.10330">
    <property type="entry name" value="Probable inorganic polyphosphate/atp-NAD kinase, domain 1"/>
    <property type="match status" value="1"/>
</dbReference>
<dbReference type="GO" id="GO:0005737">
    <property type="term" value="C:cytoplasm"/>
    <property type="evidence" value="ECO:0007669"/>
    <property type="project" value="UniProtKB-SubCell"/>
</dbReference>
<keyword evidence="6" id="KW-0547">Nucleotide-binding</keyword>
<evidence type="ECO:0000313" key="10">
    <source>
        <dbReference type="Proteomes" id="UP001321249"/>
    </source>
</evidence>
<dbReference type="SUPFAM" id="SSF111331">
    <property type="entry name" value="NAD kinase/diacylglycerol kinase-like"/>
    <property type="match status" value="1"/>
</dbReference>
<comment type="caution">
    <text evidence="6">Lacks conserved residue(s) required for the propagation of feature annotation.</text>
</comment>
<evidence type="ECO:0000313" key="7">
    <source>
        <dbReference type="EMBL" id="MDG0866121.1"/>
    </source>
</evidence>
<dbReference type="Gene3D" id="2.60.200.30">
    <property type="entry name" value="Probable inorganic polyphosphate/atp-NAD kinase, domain 2"/>
    <property type="match status" value="1"/>
</dbReference>
<evidence type="ECO:0000256" key="6">
    <source>
        <dbReference type="HAMAP-Rule" id="MF_00361"/>
    </source>
</evidence>
<dbReference type="HAMAP" id="MF_00361">
    <property type="entry name" value="NAD_kinase"/>
    <property type="match status" value="1"/>
</dbReference>
<dbReference type="Proteomes" id="UP001219901">
    <property type="component" value="Chromosome"/>
</dbReference>
<sequence>MPSYHNIGIVHNGELAEADELAKKLTSSYGAGRDWWLATQTDLDEQEDKLAESDLIITIGGDGTILRGAHAAASQDIPILGINMGRVGFMSDIENKDAVDEVGWYLDGNARIEQRFMLKAVVANGADEPVSVLALNDVTVARGAHLRVIEVSTVVDGVHLATYRGDGVVVSTATGSTGYSLALGGPVMDPTSQDFLVKPIASHMSQFGGAILQSSSTVELTVEAYEDATLNADGFIDHTLRAGQTVTITQAGDYASFLRRKPAADFWGDLATRLELRKGSVKSSPRRRI</sequence>
<dbReference type="AlphaFoldDB" id="A0AAJ6CUV5"/>
<keyword evidence="6" id="KW-0963">Cytoplasm</keyword>
<keyword evidence="1 6" id="KW-0808">Transferase</keyword>
<dbReference type="Pfam" id="PF01513">
    <property type="entry name" value="NAD_kinase"/>
    <property type="match status" value="1"/>
</dbReference>
<dbReference type="GO" id="GO:0046872">
    <property type="term" value="F:metal ion binding"/>
    <property type="evidence" value="ECO:0007669"/>
    <property type="project" value="UniProtKB-UniRule"/>
</dbReference>
<reference evidence="9" key="3">
    <citation type="submission" date="2023-06" db="EMBL/GenBank/DDBJ databases">
        <title>Pangenomics reveal diversification of enzyme families and niche specialization in globally abundant SAR202 bacteria.</title>
        <authorList>
            <person name="Saw J.H.W."/>
        </authorList>
    </citation>
    <scope>NUCLEOTIDE SEQUENCE [LARGE SCALE GENOMIC DNA]</scope>
    <source>
        <strain evidence="9">JH1073</strain>
    </source>
</reference>
<dbReference type="GO" id="GO:0019674">
    <property type="term" value="P:NAD+ metabolic process"/>
    <property type="evidence" value="ECO:0007669"/>
    <property type="project" value="InterPro"/>
</dbReference>
<comment type="similarity">
    <text evidence="6">Belongs to the NAD kinase family.</text>
</comment>
<dbReference type="GO" id="GO:0051287">
    <property type="term" value="F:NAD binding"/>
    <property type="evidence" value="ECO:0007669"/>
    <property type="project" value="UniProtKB-ARBA"/>
</dbReference>
<comment type="function">
    <text evidence="6">Involved in the regulation of the intracellular balance of NAD and NADP, and is a key enzyme in the biosynthesis of NADP. Catalyzes specifically the phosphorylation on 2'-hydroxyl of the adenosine moiety of NAD to yield NADP.</text>
</comment>
<evidence type="ECO:0000313" key="9">
    <source>
        <dbReference type="Proteomes" id="UP001219901"/>
    </source>
</evidence>
<accession>A0AAJ6CUV5</accession>
<keyword evidence="6" id="KW-0067">ATP-binding</keyword>
<comment type="cofactor">
    <cofactor evidence="6">
        <name>a divalent metal cation</name>
        <dbReference type="ChEBI" id="CHEBI:60240"/>
    </cofactor>
</comment>
<feature type="binding site" evidence="6">
    <location>
        <begin position="62"/>
        <end position="63"/>
    </location>
    <ligand>
        <name>NAD(+)</name>
        <dbReference type="ChEBI" id="CHEBI:57540"/>
    </ligand>
</feature>
<feature type="binding site" evidence="6">
    <location>
        <position position="166"/>
    </location>
    <ligand>
        <name>NAD(+)</name>
        <dbReference type="ChEBI" id="CHEBI:57540"/>
    </ligand>
</feature>
<evidence type="ECO:0000256" key="2">
    <source>
        <dbReference type="ARBA" id="ARBA00022777"/>
    </source>
</evidence>
<dbReference type="InterPro" id="IPR017437">
    <property type="entry name" value="ATP-NAD_kinase_PpnK-typ_C"/>
</dbReference>
<organism evidence="8 9">
    <name type="scientific">Candidatus Lucifugimonas marina</name>
    <dbReference type="NCBI Taxonomy" id="3038979"/>
    <lineage>
        <taxon>Bacteria</taxon>
        <taxon>Bacillati</taxon>
        <taxon>Chloroflexota</taxon>
        <taxon>Dehalococcoidia</taxon>
        <taxon>SAR202 cluster</taxon>
        <taxon>Candidatus Lucifugimonadales</taxon>
        <taxon>Candidatus Lucifugimonadaceae</taxon>
        <taxon>Candidatus Lucifugimonas</taxon>
    </lineage>
</organism>
<evidence type="ECO:0000256" key="3">
    <source>
        <dbReference type="ARBA" id="ARBA00022857"/>
    </source>
</evidence>
<dbReference type="InterPro" id="IPR016064">
    <property type="entry name" value="NAD/diacylglycerol_kinase_sf"/>
</dbReference>
<evidence type="ECO:0000256" key="4">
    <source>
        <dbReference type="ARBA" id="ARBA00023027"/>
    </source>
</evidence>
<comment type="catalytic activity">
    <reaction evidence="5 6">
        <text>NAD(+) + ATP = ADP + NADP(+) + H(+)</text>
        <dbReference type="Rhea" id="RHEA:18629"/>
        <dbReference type="ChEBI" id="CHEBI:15378"/>
        <dbReference type="ChEBI" id="CHEBI:30616"/>
        <dbReference type="ChEBI" id="CHEBI:57540"/>
        <dbReference type="ChEBI" id="CHEBI:58349"/>
        <dbReference type="ChEBI" id="CHEBI:456216"/>
        <dbReference type="EC" id="2.7.1.23"/>
    </reaction>
</comment>
<protein>
    <recommendedName>
        <fullName evidence="6">NAD kinase</fullName>
        <ecNumber evidence="6">2.7.1.23</ecNumber>
    </recommendedName>
    <alternativeName>
        <fullName evidence="6">ATP-dependent NAD kinase</fullName>
    </alternativeName>
</protein>
<keyword evidence="9" id="KW-1185">Reference proteome</keyword>
<dbReference type="Proteomes" id="UP001321249">
    <property type="component" value="Unassembled WGS sequence"/>
</dbReference>
<evidence type="ECO:0000256" key="1">
    <source>
        <dbReference type="ARBA" id="ARBA00022679"/>
    </source>
</evidence>
<dbReference type="PANTHER" id="PTHR20275">
    <property type="entry name" value="NAD KINASE"/>
    <property type="match status" value="1"/>
</dbReference>
<comment type="subcellular location">
    <subcellularLocation>
        <location evidence="6">Cytoplasm</location>
    </subcellularLocation>
</comment>
<feature type="active site" description="Proton acceptor" evidence="6">
    <location>
        <position position="62"/>
    </location>
</feature>
<proteinExistence type="inferred from homology"/>
<dbReference type="InterPro" id="IPR002504">
    <property type="entry name" value="NADK"/>
</dbReference>
<dbReference type="EC" id="2.7.1.23" evidence="6"/>
<evidence type="ECO:0000313" key="8">
    <source>
        <dbReference type="EMBL" id="WFG39155.1"/>
    </source>
</evidence>
<feature type="binding site" evidence="6">
    <location>
        <position position="164"/>
    </location>
    <ligand>
        <name>NAD(+)</name>
        <dbReference type="ChEBI" id="CHEBI:57540"/>
    </ligand>
</feature>
<reference evidence="9 10" key="1">
    <citation type="submission" date="2019-11" db="EMBL/GenBank/DDBJ databases">
        <authorList>
            <person name="Cho J.-C."/>
        </authorList>
    </citation>
    <scope>NUCLEOTIDE SEQUENCE [LARGE SCALE GENOMIC DNA]</scope>
    <source>
        <strain evidence="8 9">JH1073</strain>
        <strain evidence="7 10">JH702</strain>
    </source>
</reference>
<dbReference type="PANTHER" id="PTHR20275:SF0">
    <property type="entry name" value="NAD KINASE"/>
    <property type="match status" value="1"/>
</dbReference>
<keyword evidence="2 6" id="KW-0418">Kinase</keyword>
<dbReference type="Pfam" id="PF20143">
    <property type="entry name" value="NAD_kinase_C"/>
    <property type="match status" value="1"/>
</dbReference>
<feature type="binding site" evidence="6">
    <location>
        <position position="67"/>
    </location>
    <ligand>
        <name>NAD(+)</name>
        <dbReference type="ChEBI" id="CHEBI:57540"/>
    </ligand>
</feature>
<dbReference type="GO" id="GO:0006741">
    <property type="term" value="P:NADP+ biosynthetic process"/>
    <property type="evidence" value="ECO:0007669"/>
    <property type="project" value="UniProtKB-UniRule"/>
</dbReference>